<dbReference type="HOGENOM" id="CLU_026391_0_0_1"/>
<dbReference type="AlphaFoldDB" id="A0A067Q9Q6"/>
<reference evidence="4" key="1">
    <citation type="journal article" date="2014" name="Proc. Natl. Acad. Sci. U.S.A.">
        <title>Extensive sampling of basidiomycete genomes demonstrates inadequacy of the white-rot/brown-rot paradigm for wood decay fungi.</title>
        <authorList>
            <person name="Riley R."/>
            <person name="Salamov A.A."/>
            <person name="Brown D.W."/>
            <person name="Nagy L.G."/>
            <person name="Floudas D."/>
            <person name="Held B.W."/>
            <person name="Levasseur A."/>
            <person name="Lombard V."/>
            <person name="Morin E."/>
            <person name="Otillar R."/>
            <person name="Lindquist E.A."/>
            <person name="Sun H."/>
            <person name="LaButti K.M."/>
            <person name="Schmutz J."/>
            <person name="Jabbour D."/>
            <person name="Luo H."/>
            <person name="Baker S.E."/>
            <person name="Pisabarro A.G."/>
            <person name="Walton J.D."/>
            <person name="Blanchette R.A."/>
            <person name="Henrissat B."/>
            <person name="Martin F."/>
            <person name="Cullen D."/>
            <person name="Hibbett D.S."/>
            <person name="Grigoriev I.V."/>
        </authorList>
    </citation>
    <scope>NUCLEOTIDE SEQUENCE [LARGE SCALE GENOMIC DNA]</scope>
    <source>
        <strain evidence="4">MUCL 33604</strain>
    </source>
</reference>
<feature type="domain" description="AB hydrolase-1" evidence="2">
    <location>
        <begin position="11"/>
        <end position="230"/>
    </location>
</feature>
<feature type="compositionally biased region" description="Polar residues" evidence="1">
    <location>
        <begin position="335"/>
        <end position="347"/>
    </location>
</feature>
<feature type="compositionally biased region" description="Basic and acidic residues" evidence="1">
    <location>
        <begin position="348"/>
        <end position="373"/>
    </location>
</feature>
<organism evidence="3 4">
    <name type="scientific">Jaapia argillacea MUCL 33604</name>
    <dbReference type="NCBI Taxonomy" id="933084"/>
    <lineage>
        <taxon>Eukaryota</taxon>
        <taxon>Fungi</taxon>
        <taxon>Dikarya</taxon>
        <taxon>Basidiomycota</taxon>
        <taxon>Agaricomycotina</taxon>
        <taxon>Agaricomycetes</taxon>
        <taxon>Agaricomycetidae</taxon>
        <taxon>Jaapiales</taxon>
        <taxon>Jaapiaceae</taxon>
        <taxon>Jaapia</taxon>
    </lineage>
</organism>
<dbReference type="OrthoDB" id="3248508at2759"/>
<dbReference type="Proteomes" id="UP000027265">
    <property type="component" value="Unassembled WGS sequence"/>
</dbReference>
<evidence type="ECO:0000256" key="1">
    <source>
        <dbReference type="SAM" id="MobiDB-lite"/>
    </source>
</evidence>
<dbReference type="InParanoid" id="A0A067Q9Q6"/>
<keyword evidence="4" id="KW-1185">Reference proteome</keyword>
<dbReference type="STRING" id="933084.A0A067Q9Q6"/>
<dbReference type="PANTHER" id="PTHR47842:SF3">
    <property type="entry name" value="DUF676 DOMAIN-CONTAINING PROTEIN"/>
    <property type="match status" value="1"/>
</dbReference>
<feature type="region of interest" description="Disordered" evidence="1">
    <location>
        <begin position="153"/>
        <end position="213"/>
    </location>
</feature>
<dbReference type="InterPro" id="IPR000073">
    <property type="entry name" value="AB_hydrolase_1"/>
</dbReference>
<dbReference type="Pfam" id="PF12697">
    <property type="entry name" value="Abhydrolase_6"/>
    <property type="match status" value="1"/>
</dbReference>
<dbReference type="PANTHER" id="PTHR47842">
    <property type="entry name" value="EXPRESSED PROTEIN"/>
    <property type="match status" value="1"/>
</dbReference>
<dbReference type="Gene3D" id="3.40.50.1820">
    <property type="entry name" value="alpha/beta hydrolase"/>
    <property type="match status" value="1"/>
</dbReference>
<feature type="compositionally biased region" description="Polar residues" evidence="1">
    <location>
        <begin position="175"/>
        <end position="191"/>
    </location>
</feature>
<feature type="compositionally biased region" description="Low complexity" evidence="1">
    <location>
        <begin position="192"/>
        <end position="205"/>
    </location>
</feature>
<gene>
    <name evidence="3" type="ORF">JAAARDRAFT_56178</name>
</gene>
<protein>
    <recommendedName>
        <fullName evidence="2">AB hydrolase-1 domain-containing protein</fullName>
    </recommendedName>
</protein>
<accession>A0A067Q9Q6</accession>
<sequence length="466" mass="52543">MANEEQTLHLIYVHGFRGDQTSFQAFPTDLHNSVSKKLPSNVALQSCLYPTYKSRKPIGYVAKNFLGWLETLPPGPIILLAHSMGGLLAVDAATDKTLKQSRRVRGIIAFDVPYLGMHPHVVISGLASLFPGDDKRKSEKDMNNHAQVTMIHPDVLGDDRNQPSPMPSPGALNSRPPSYSTDPNQTPSQTTLPHSQSAPASLSSPHSPPSSSPNFLVKSVNFISKHADDPFVKFLQKHSEDPISAMQRWIVEHFQFGQCMFDPVDLLDRYRKLETWDGLWVNYWTNAPVHDRIDGDNGSEHDAEWISMTNVGEAAVKDTKAIDEETRVYISGSGTESFSMSTLNLSPSDKKSPQAEEEKLEGPLTKREFRDEQKRQRKLAKVLEEEMKKLEKVKKEKHRPHRRHFIVLPGTLHATAKHKWENVPIAGSKDEVEAHCGLFMRNMNLQYDQFVERVATTVSEWCHNLT</sequence>
<feature type="region of interest" description="Disordered" evidence="1">
    <location>
        <begin position="335"/>
        <end position="373"/>
    </location>
</feature>
<dbReference type="EMBL" id="KL197714">
    <property type="protein sequence ID" value="KDQ60247.1"/>
    <property type="molecule type" value="Genomic_DNA"/>
</dbReference>
<evidence type="ECO:0000313" key="3">
    <source>
        <dbReference type="EMBL" id="KDQ60247.1"/>
    </source>
</evidence>
<dbReference type="InterPro" id="IPR029058">
    <property type="entry name" value="AB_hydrolase_fold"/>
</dbReference>
<evidence type="ECO:0000259" key="2">
    <source>
        <dbReference type="Pfam" id="PF12697"/>
    </source>
</evidence>
<evidence type="ECO:0000313" key="4">
    <source>
        <dbReference type="Proteomes" id="UP000027265"/>
    </source>
</evidence>
<name>A0A067Q9Q6_9AGAM</name>
<proteinExistence type="predicted"/>
<dbReference type="SUPFAM" id="SSF53474">
    <property type="entry name" value="alpha/beta-Hydrolases"/>
    <property type="match status" value="1"/>
</dbReference>